<evidence type="ECO:0000313" key="3">
    <source>
        <dbReference type="EMBL" id="CAD7408704.1"/>
    </source>
</evidence>
<dbReference type="AlphaFoldDB" id="A0A7R9D5V1"/>
<dbReference type="CDD" id="cd20264">
    <property type="entry name" value="Complex1_LYR_LYRM4"/>
    <property type="match status" value="1"/>
</dbReference>
<accession>A0A7R9D5V1</accession>
<dbReference type="PANTHER" id="PTHR13166">
    <property type="entry name" value="PROTEIN C6ORF149"/>
    <property type="match status" value="1"/>
</dbReference>
<dbReference type="PANTHER" id="PTHR13166:SF7">
    <property type="entry name" value="LYR MOTIF-CONTAINING PROTEIN 4"/>
    <property type="match status" value="1"/>
</dbReference>
<dbReference type="InterPro" id="IPR051522">
    <property type="entry name" value="ISC_assembly_LYR"/>
</dbReference>
<name>A0A7R9D5V1_TIMCR</name>
<gene>
    <name evidence="3" type="ORF">TCEB3V08_LOCUS9654</name>
</gene>
<protein>
    <recommendedName>
        <fullName evidence="2">Complex 1 LYR protein domain-containing protein</fullName>
    </recommendedName>
</protein>
<dbReference type="EMBL" id="OC320721">
    <property type="protein sequence ID" value="CAD7408704.1"/>
    <property type="molecule type" value="Genomic_DNA"/>
</dbReference>
<evidence type="ECO:0000256" key="1">
    <source>
        <dbReference type="ARBA" id="ARBA00009508"/>
    </source>
</evidence>
<evidence type="ECO:0000259" key="2">
    <source>
        <dbReference type="Pfam" id="PF05347"/>
    </source>
</evidence>
<feature type="domain" description="Complex 1 LYR protein" evidence="2">
    <location>
        <begin position="96"/>
        <end position="135"/>
    </location>
</feature>
<dbReference type="InterPro" id="IPR045297">
    <property type="entry name" value="Complex1_LYR_LYRM4"/>
</dbReference>
<dbReference type="Pfam" id="PF05347">
    <property type="entry name" value="Complex1_LYR"/>
    <property type="match status" value="1"/>
</dbReference>
<reference evidence="3" key="1">
    <citation type="submission" date="2020-11" db="EMBL/GenBank/DDBJ databases">
        <authorList>
            <person name="Tran Van P."/>
        </authorList>
    </citation>
    <scope>NUCLEOTIDE SEQUENCE</scope>
</reference>
<dbReference type="GO" id="GO:1990221">
    <property type="term" value="C:L-cysteine desulfurase complex"/>
    <property type="evidence" value="ECO:0007669"/>
    <property type="project" value="TreeGrafter"/>
</dbReference>
<proteinExistence type="inferred from homology"/>
<comment type="similarity">
    <text evidence="1">Belongs to the complex I LYR family.</text>
</comment>
<organism evidence="3">
    <name type="scientific">Timema cristinae</name>
    <name type="common">Walking stick</name>
    <dbReference type="NCBI Taxonomy" id="61476"/>
    <lineage>
        <taxon>Eukaryota</taxon>
        <taxon>Metazoa</taxon>
        <taxon>Ecdysozoa</taxon>
        <taxon>Arthropoda</taxon>
        <taxon>Hexapoda</taxon>
        <taxon>Insecta</taxon>
        <taxon>Pterygota</taxon>
        <taxon>Neoptera</taxon>
        <taxon>Polyneoptera</taxon>
        <taxon>Phasmatodea</taxon>
        <taxon>Timematodea</taxon>
        <taxon>Timematoidea</taxon>
        <taxon>Timematidae</taxon>
        <taxon>Timema</taxon>
    </lineage>
</organism>
<sequence>MILLVRHPFKLQVFLVHSLQATRDTRASVTFLVHSLQATRDTRRRDGEYDSLTDLDTSCGPFRVDKPSSWRYFHYLLVCLGPSRFSSLLGIDCLSDLDARMYALRRIRDGFKENKTLADLGEIQNSIKRAEANLGVIKRQVVIGKLYSADKLVIEDERNFPFQHKPKCSTTINTSST</sequence>
<dbReference type="GO" id="GO:0005739">
    <property type="term" value="C:mitochondrion"/>
    <property type="evidence" value="ECO:0007669"/>
    <property type="project" value="TreeGrafter"/>
</dbReference>
<dbReference type="InterPro" id="IPR008011">
    <property type="entry name" value="Complex1_LYR_dom"/>
</dbReference>
<dbReference type="GO" id="GO:0016226">
    <property type="term" value="P:iron-sulfur cluster assembly"/>
    <property type="evidence" value="ECO:0007669"/>
    <property type="project" value="InterPro"/>
</dbReference>